<proteinExistence type="predicted"/>
<keyword evidence="1" id="KW-0812">Transmembrane</keyword>
<keyword evidence="1" id="KW-1133">Transmembrane helix</keyword>
<accession>A0A3N4U8L7</accession>
<name>A0A3N4U8L7_9RHOB</name>
<evidence type="ECO:0000313" key="2">
    <source>
        <dbReference type="EMBL" id="RPE67083.1"/>
    </source>
</evidence>
<keyword evidence="3" id="KW-1185">Reference proteome</keyword>
<protein>
    <submittedName>
        <fullName evidence="2">Uncharacterized protein</fullName>
    </submittedName>
</protein>
<keyword evidence="1" id="KW-0472">Membrane</keyword>
<feature type="transmembrane region" description="Helical" evidence="1">
    <location>
        <begin position="70"/>
        <end position="89"/>
    </location>
</feature>
<sequence>MKENLAISGQFFMAFLFARFGARVIMTVLVPIIETSRMDPVLTSTIVSTALICGLTFWIMSLIQKRTMDVLVAAHFAAVSILLMIGYMYGLSLGALAPRSVFAVLIVQIAIGILLALWSDKRWKRDAQALDA</sequence>
<reference evidence="2 3" key="1">
    <citation type="submission" date="2018-11" db="EMBL/GenBank/DDBJ databases">
        <title>Genomic Encyclopedia of Type Strains, Phase IV (KMG-IV): sequencing the most valuable type-strain genomes for metagenomic binning, comparative biology and taxonomic classification.</title>
        <authorList>
            <person name="Goeker M."/>
        </authorList>
    </citation>
    <scope>NUCLEOTIDE SEQUENCE [LARGE SCALE GENOMIC DNA]</scope>
    <source>
        <strain evidence="2 3">DSM 104731</strain>
    </source>
</reference>
<comment type="caution">
    <text evidence="2">The sequence shown here is derived from an EMBL/GenBank/DDBJ whole genome shotgun (WGS) entry which is preliminary data.</text>
</comment>
<gene>
    <name evidence="2" type="ORF">EDD53_1487</name>
</gene>
<evidence type="ECO:0000313" key="3">
    <source>
        <dbReference type="Proteomes" id="UP000269689"/>
    </source>
</evidence>
<dbReference type="Proteomes" id="UP000269689">
    <property type="component" value="Unassembled WGS sequence"/>
</dbReference>
<feature type="transmembrane region" description="Helical" evidence="1">
    <location>
        <begin position="12"/>
        <end position="33"/>
    </location>
</feature>
<evidence type="ECO:0000256" key="1">
    <source>
        <dbReference type="SAM" id="Phobius"/>
    </source>
</evidence>
<organism evidence="2 3">
    <name type="scientific">Pacificibacter maritimus</name>
    <dbReference type="NCBI Taxonomy" id="762213"/>
    <lineage>
        <taxon>Bacteria</taxon>
        <taxon>Pseudomonadati</taxon>
        <taxon>Pseudomonadota</taxon>
        <taxon>Alphaproteobacteria</taxon>
        <taxon>Rhodobacterales</taxon>
        <taxon>Roseobacteraceae</taxon>
        <taxon>Pacificibacter</taxon>
    </lineage>
</organism>
<feature type="transmembrane region" description="Helical" evidence="1">
    <location>
        <begin position="45"/>
        <end position="63"/>
    </location>
</feature>
<feature type="transmembrane region" description="Helical" evidence="1">
    <location>
        <begin position="101"/>
        <end position="118"/>
    </location>
</feature>
<dbReference type="EMBL" id="RKQK01000002">
    <property type="protein sequence ID" value="RPE67083.1"/>
    <property type="molecule type" value="Genomic_DNA"/>
</dbReference>
<dbReference type="AlphaFoldDB" id="A0A3N4U8L7"/>